<sequence>MWGNCSEMRIRKKQAEKEHSAPRLLA</sequence>
<evidence type="ECO:0000313" key="2">
    <source>
        <dbReference type="EMBL" id="MBX35108.1"/>
    </source>
</evidence>
<accession>A0A2P2MY24</accession>
<protein>
    <submittedName>
        <fullName evidence="2">Uncharacterized protein</fullName>
    </submittedName>
</protein>
<organism evidence="2">
    <name type="scientific">Rhizophora mucronata</name>
    <name type="common">Asiatic mangrove</name>
    <dbReference type="NCBI Taxonomy" id="61149"/>
    <lineage>
        <taxon>Eukaryota</taxon>
        <taxon>Viridiplantae</taxon>
        <taxon>Streptophyta</taxon>
        <taxon>Embryophyta</taxon>
        <taxon>Tracheophyta</taxon>
        <taxon>Spermatophyta</taxon>
        <taxon>Magnoliopsida</taxon>
        <taxon>eudicotyledons</taxon>
        <taxon>Gunneridae</taxon>
        <taxon>Pentapetalae</taxon>
        <taxon>rosids</taxon>
        <taxon>fabids</taxon>
        <taxon>Malpighiales</taxon>
        <taxon>Rhizophoraceae</taxon>
        <taxon>Rhizophora</taxon>
    </lineage>
</organism>
<dbReference type="EMBL" id="GGEC01054624">
    <property type="protein sequence ID" value="MBX35108.1"/>
    <property type="molecule type" value="Transcribed_RNA"/>
</dbReference>
<dbReference type="AlphaFoldDB" id="A0A2P2MY24"/>
<proteinExistence type="predicted"/>
<name>A0A2P2MY24_RHIMU</name>
<evidence type="ECO:0000256" key="1">
    <source>
        <dbReference type="SAM" id="MobiDB-lite"/>
    </source>
</evidence>
<reference evidence="2" key="1">
    <citation type="submission" date="2018-02" db="EMBL/GenBank/DDBJ databases">
        <title>Rhizophora mucronata_Transcriptome.</title>
        <authorList>
            <person name="Meera S.P."/>
            <person name="Sreeshan A."/>
            <person name="Augustine A."/>
        </authorList>
    </citation>
    <scope>NUCLEOTIDE SEQUENCE</scope>
    <source>
        <tissue evidence="2">Leaf</tissue>
    </source>
</reference>
<feature type="region of interest" description="Disordered" evidence="1">
    <location>
        <begin position="1"/>
        <end position="26"/>
    </location>
</feature>
<feature type="compositionally biased region" description="Basic and acidic residues" evidence="1">
    <location>
        <begin position="13"/>
        <end position="26"/>
    </location>
</feature>